<dbReference type="EMBL" id="HBHY01005650">
    <property type="protein sequence ID" value="CAE0131842.1"/>
    <property type="molecule type" value="Transcribed_RNA"/>
</dbReference>
<reference evidence="1" key="1">
    <citation type="submission" date="2021-01" db="EMBL/GenBank/DDBJ databases">
        <authorList>
            <person name="Corre E."/>
            <person name="Pelletier E."/>
            <person name="Niang G."/>
            <person name="Scheremetjew M."/>
            <person name="Finn R."/>
            <person name="Kale V."/>
            <person name="Holt S."/>
            <person name="Cochrane G."/>
            <person name="Meng A."/>
            <person name="Brown T."/>
            <person name="Cohen L."/>
        </authorList>
    </citation>
    <scope>NUCLEOTIDE SEQUENCE</scope>
    <source>
        <strain evidence="1">RCC927</strain>
    </source>
</reference>
<protein>
    <submittedName>
        <fullName evidence="1">Uncharacterized protein</fullName>
    </submittedName>
</protein>
<name>A0A7S3F7K7_9VIRI</name>
<organism evidence="1">
    <name type="scientific">Prasinoderma singulare</name>
    <dbReference type="NCBI Taxonomy" id="676789"/>
    <lineage>
        <taxon>Eukaryota</taxon>
        <taxon>Viridiplantae</taxon>
        <taxon>Prasinodermophyta</taxon>
        <taxon>Prasinodermophyceae</taxon>
        <taxon>Prasinodermales</taxon>
        <taxon>Prasinodermaceae</taxon>
        <taxon>Prasinoderma</taxon>
    </lineage>
</organism>
<proteinExistence type="predicted"/>
<accession>A0A7S3F7K7</accession>
<dbReference type="AlphaFoldDB" id="A0A7S3F7K7"/>
<sequence length="247" mass="26886">MAFNPQAAPQPFWSRVPGLPGLLAKAHDLGQLKDRTAEHGGPGIPCVVYESAEAAAPGAPAALMKGRRVSWLLPSGHAGACVLDAAPGSAVMHRPDRFGWGVAEKHRGLPTVCAAHGVSADTWDAFIKEVNTCLEECRSSVGWVPGVSAFMSMFTQPKAKHAIATCKSIVDKYNEAHFHQAGLKVSFVTHDDEMLRRVRIAGWRRTQKEAGYTGWEPVDRDMDEAKMFQAELPDLTFAIIIEETREA</sequence>
<evidence type="ECO:0000313" key="1">
    <source>
        <dbReference type="EMBL" id="CAE0131842.1"/>
    </source>
</evidence>
<gene>
    <name evidence="1" type="ORF">PSIN1315_LOCUS3653</name>
</gene>